<protein>
    <submittedName>
        <fullName evidence="1">Uncharacterized protein</fullName>
    </submittedName>
</protein>
<dbReference type="PATRIC" id="fig|1242968.3.peg.1548"/>
<evidence type="ECO:0000313" key="1">
    <source>
        <dbReference type="EMBL" id="ERJ27827.1"/>
    </source>
</evidence>
<accession>U2FBT7</accession>
<dbReference type="EMBL" id="ANNG01000031">
    <property type="protein sequence ID" value="ERJ27827.1"/>
    <property type="molecule type" value="Genomic_DNA"/>
</dbReference>
<name>U2FBT7_9BACT</name>
<evidence type="ECO:0000313" key="2">
    <source>
        <dbReference type="Proteomes" id="UP000016620"/>
    </source>
</evidence>
<organism evidence="1 2">
    <name type="scientific">Campylobacter concisus UNSWCS</name>
    <dbReference type="NCBI Taxonomy" id="1242968"/>
    <lineage>
        <taxon>Bacteria</taxon>
        <taxon>Pseudomonadati</taxon>
        <taxon>Campylobacterota</taxon>
        <taxon>Epsilonproteobacteria</taxon>
        <taxon>Campylobacterales</taxon>
        <taxon>Campylobacteraceae</taxon>
        <taxon>Campylobacter</taxon>
    </lineage>
</organism>
<dbReference type="AlphaFoldDB" id="U2FBT7"/>
<proteinExistence type="predicted"/>
<gene>
    <name evidence="1" type="ORF">UNSWCS_428</name>
</gene>
<sequence>MGDKIFADVCLRSRYFLARHTHHAGKNLHWRSGQQKNNVDKAFK</sequence>
<comment type="caution">
    <text evidence="1">The sequence shown here is derived from an EMBL/GenBank/DDBJ whole genome shotgun (WGS) entry which is preliminary data.</text>
</comment>
<dbReference type="Proteomes" id="UP000016620">
    <property type="component" value="Unassembled WGS sequence"/>
</dbReference>
<reference evidence="1 2" key="1">
    <citation type="journal article" date="2013" name="BMC Genomics">
        <title>Comparative genomics of Campylobacter concisus isolates reveals genetic diversity and provides insights into disease association.</title>
        <authorList>
            <person name="Deshpande N.P."/>
            <person name="Kaakoush N.O."/>
            <person name="Wilkins M.R."/>
            <person name="Mitchell H.M."/>
        </authorList>
    </citation>
    <scope>NUCLEOTIDE SEQUENCE [LARGE SCALE GENOMIC DNA]</scope>
    <source>
        <strain evidence="1 2">UNSWCS</strain>
    </source>
</reference>